<dbReference type="InterPro" id="IPR013078">
    <property type="entry name" value="His_Pase_superF_clade-1"/>
</dbReference>
<keyword evidence="2" id="KW-1185">Reference proteome</keyword>
<accession>A0A6B0TJ79</accession>
<dbReference type="CDD" id="cd07067">
    <property type="entry name" value="HP_PGM_like"/>
    <property type="match status" value="1"/>
</dbReference>
<dbReference type="InterPro" id="IPR029033">
    <property type="entry name" value="His_PPase_superfam"/>
</dbReference>
<evidence type="ECO:0000313" key="2">
    <source>
        <dbReference type="Proteomes" id="UP000436016"/>
    </source>
</evidence>
<dbReference type="SMART" id="SM00855">
    <property type="entry name" value="PGAM"/>
    <property type="match status" value="1"/>
</dbReference>
<dbReference type="Gene3D" id="3.40.50.1240">
    <property type="entry name" value="Phosphoglycerate mutase-like"/>
    <property type="match status" value="1"/>
</dbReference>
<proteinExistence type="predicted"/>
<comment type="caution">
    <text evidence="1">The sequence shown here is derived from an EMBL/GenBank/DDBJ whole genome shotgun (WGS) entry which is preliminary data.</text>
</comment>
<dbReference type="SUPFAM" id="SSF53254">
    <property type="entry name" value="Phosphoglycerate mutase-like"/>
    <property type="match status" value="1"/>
</dbReference>
<reference evidence="1 2" key="1">
    <citation type="submission" date="2019-12" db="EMBL/GenBank/DDBJ databases">
        <title>Strain KN286 was isolated from seawater, which was collected from Caroline Seamount in the tropical western Pacific.</title>
        <authorList>
            <person name="Wang Q."/>
        </authorList>
    </citation>
    <scope>NUCLEOTIDE SEQUENCE [LARGE SCALE GENOMIC DNA]</scope>
    <source>
        <strain evidence="1 2">KN286</strain>
    </source>
</reference>
<organism evidence="1 2">
    <name type="scientific">Oceanomicrobium pacificus</name>
    <dbReference type="NCBI Taxonomy" id="2692916"/>
    <lineage>
        <taxon>Bacteria</taxon>
        <taxon>Pseudomonadati</taxon>
        <taxon>Pseudomonadota</taxon>
        <taxon>Alphaproteobacteria</taxon>
        <taxon>Rhodobacterales</taxon>
        <taxon>Paracoccaceae</taxon>
        <taxon>Oceanomicrobium</taxon>
    </lineage>
</organism>
<dbReference type="EMBL" id="WUWG01000001">
    <property type="protein sequence ID" value="MXU64470.1"/>
    <property type="molecule type" value="Genomic_DNA"/>
</dbReference>
<name>A0A6B0TJ79_9RHOB</name>
<dbReference type="Pfam" id="PF00300">
    <property type="entry name" value="His_Phos_1"/>
    <property type="match status" value="1"/>
</dbReference>
<evidence type="ECO:0000313" key="1">
    <source>
        <dbReference type="EMBL" id="MXU64470.1"/>
    </source>
</evidence>
<gene>
    <name evidence="1" type="ORF">GSH16_03345</name>
</gene>
<dbReference type="AlphaFoldDB" id="A0A6B0TJ79"/>
<protein>
    <submittedName>
        <fullName evidence="1">Histidine phosphatase family protein</fullName>
    </submittedName>
</protein>
<sequence length="195" mass="21387">MRRWWWVRHGPTGVRNMVGWTDLPADLSDRDRIARLAAALPGGATVASSTLQRSIQTAAATHGQAPDLALRLPDLREMHFGDWENRSFADVARDAPDLSRRFWEMPGDTAPPGGESWNLFRDRVAAGISALDARTDKAEDLVVHAHFGTILAALQIATGMPPAAVFSFRIDNLSVTRIDALGPGQWRVARVNDCP</sequence>
<dbReference type="RefSeq" id="WP_160852963.1">
    <property type="nucleotide sequence ID" value="NZ_WUWG01000001.1"/>
</dbReference>
<dbReference type="Proteomes" id="UP000436016">
    <property type="component" value="Unassembled WGS sequence"/>
</dbReference>